<sequence>MKFLLKHWLQAGVSALCVSAMIVPGFTVHATEIDSMEQQSSQLKNELSGINQDLLELGSQIADLEDQIKETNNQIEATQAQIDIAKNSEQQQFEEMKLRIKYVYENDSASMLSMIFSVDNMADFLNRVEFVQNVSDYDREQLEELCTLRETIEEEEAKLQDEKDSQEKMEKELADQKEELNAKAEATSTDLDALSDKIASLRAEEAAKQAEAQKAQAQAQETSGNNNAGTGGSQGGGSGSSSSGSSGGGNYIIPDSGGVLTPEKGVVYFNGHRETYYSQKVLPGHGLNIPGRHVASDGTIRDKDGYICVASSDHPKGTVVQTSLGPGKVYDTGCPSGTIDIYTDW</sequence>
<evidence type="ECO:0000313" key="6">
    <source>
        <dbReference type="EMBL" id="MBM6826937.1"/>
    </source>
</evidence>
<dbReference type="InterPro" id="IPR057309">
    <property type="entry name" value="PcsB_CC"/>
</dbReference>
<feature type="compositionally biased region" description="Low complexity" evidence="3">
    <location>
        <begin position="209"/>
        <end position="228"/>
    </location>
</feature>
<comment type="caution">
    <text evidence="6">The sequence shown here is derived from an EMBL/GenBank/DDBJ whole genome shotgun (WGS) entry which is preliminary data.</text>
</comment>
<reference evidence="6" key="2">
    <citation type="journal article" date="2021" name="Sci. Rep.">
        <title>The distribution of antibiotic resistance genes in chicken gut microbiota commensals.</title>
        <authorList>
            <person name="Juricova H."/>
            <person name="Matiasovicova J."/>
            <person name="Kubasova T."/>
            <person name="Cejkova D."/>
            <person name="Rychlik I."/>
        </authorList>
    </citation>
    <scope>NUCLEOTIDE SEQUENCE</scope>
    <source>
        <strain evidence="6">An420c</strain>
    </source>
</reference>
<feature type="compositionally biased region" description="Gly residues" evidence="3">
    <location>
        <begin position="229"/>
        <end position="250"/>
    </location>
</feature>
<proteinExistence type="predicted"/>
<keyword evidence="2" id="KW-0175">Coiled coil</keyword>
<feature type="coiled-coil region" evidence="2">
    <location>
        <begin position="33"/>
        <end position="88"/>
    </location>
</feature>
<dbReference type="EMBL" id="JACJLV010000020">
    <property type="protein sequence ID" value="MBM6826937.1"/>
    <property type="molecule type" value="Genomic_DNA"/>
</dbReference>
<feature type="region of interest" description="Disordered" evidence="3">
    <location>
        <begin position="205"/>
        <end position="256"/>
    </location>
</feature>
<evidence type="ECO:0000256" key="1">
    <source>
        <dbReference type="ARBA" id="ARBA00022729"/>
    </source>
</evidence>
<dbReference type="RefSeq" id="WP_204908983.1">
    <property type="nucleotide sequence ID" value="NZ_JACJLV010000020.1"/>
</dbReference>
<name>A0A938X231_9CLOT</name>
<protein>
    <recommendedName>
        <fullName evidence="5">Peptidoglycan hydrolase PcsB coiled-coil domain-containing protein</fullName>
    </recommendedName>
</protein>
<dbReference type="Proteomes" id="UP000713880">
    <property type="component" value="Unassembled WGS sequence"/>
</dbReference>
<accession>A0A938X231</accession>
<gene>
    <name evidence="6" type="ORF">H6A13_07460</name>
</gene>
<evidence type="ECO:0000259" key="5">
    <source>
        <dbReference type="Pfam" id="PF24568"/>
    </source>
</evidence>
<feature type="region of interest" description="Disordered" evidence="3">
    <location>
        <begin position="155"/>
        <end position="188"/>
    </location>
</feature>
<evidence type="ECO:0000256" key="2">
    <source>
        <dbReference type="SAM" id="Coils"/>
    </source>
</evidence>
<evidence type="ECO:0000256" key="3">
    <source>
        <dbReference type="SAM" id="MobiDB-lite"/>
    </source>
</evidence>
<feature type="signal peptide" evidence="4">
    <location>
        <begin position="1"/>
        <end position="30"/>
    </location>
</feature>
<reference evidence="6" key="1">
    <citation type="submission" date="2020-08" db="EMBL/GenBank/DDBJ databases">
        <authorList>
            <person name="Cejkova D."/>
            <person name="Kubasova T."/>
            <person name="Jahodarova E."/>
            <person name="Rychlik I."/>
        </authorList>
    </citation>
    <scope>NUCLEOTIDE SEQUENCE</scope>
    <source>
        <strain evidence="6">An420c</strain>
    </source>
</reference>
<feature type="compositionally biased region" description="Basic and acidic residues" evidence="3">
    <location>
        <begin position="155"/>
        <end position="182"/>
    </location>
</feature>
<dbReference type="Gene3D" id="6.10.250.3150">
    <property type="match status" value="1"/>
</dbReference>
<dbReference type="AlphaFoldDB" id="A0A938X231"/>
<keyword evidence="7" id="KW-1185">Reference proteome</keyword>
<organism evidence="6 7">
    <name type="scientific">Mordavella massiliensis</name>
    <dbReference type="NCBI Taxonomy" id="1871024"/>
    <lineage>
        <taxon>Bacteria</taxon>
        <taxon>Bacillati</taxon>
        <taxon>Bacillota</taxon>
        <taxon>Clostridia</taxon>
        <taxon>Eubacteriales</taxon>
        <taxon>Clostridiaceae</taxon>
        <taxon>Mordavella</taxon>
    </lineage>
</organism>
<feature type="domain" description="Peptidoglycan hydrolase PcsB coiled-coil" evidence="5">
    <location>
        <begin position="89"/>
        <end position="154"/>
    </location>
</feature>
<keyword evidence="1 4" id="KW-0732">Signal</keyword>
<evidence type="ECO:0000256" key="4">
    <source>
        <dbReference type="SAM" id="SignalP"/>
    </source>
</evidence>
<evidence type="ECO:0000313" key="7">
    <source>
        <dbReference type="Proteomes" id="UP000713880"/>
    </source>
</evidence>
<feature type="chain" id="PRO_5037211513" description="Peptidoglycan hydrolase PcsB coiled-coil domain-containing protein" evidence="4">
    <location>
        <begin position="31"/>
        <end position="345"/>
    </location>
</feature>
<dbReference type="Pfam" id="PF24568">
    <property type="entry name" value="CC_PcsB"/>
    <property type="match status" value="1"/>
</dbReference>